<feature type="compositionally biased region" description="Basic residues" evidence="1">
    <location>
        <begin position="18"/>
        <end position="28"/>
    </location>
</feature>
<protein>
    <submittedName>
        <fullName evidence="2">Uncharacterized protein</fullName>
    </submittedName>
</protein>
<evidence type="ECO:0000256" key="1">
    <source>
        <dbReference type="SAM" id="MobiDB-lite"/>
    </source>
</evidence>
<evidence type="ECO:0000313" key="2">
    <source>
        <dbReference type="EMBL" id="TNV72822.1"/>
    </source>
</evidence>
<proteinExistence type="predicted"/>
<gene>
    <name evidence="2" type="ORF">FGO68_gene860</name>
</gene>
<sequence length="97" mass="11464">MAGSKRTQNHILRSSHFPQKRQRGKKLKGSTQIIYKPLLSPMILRLNYLLTVRSILTLRRESMRNSRNLLPPVLHLLSFQGAQISYQNFSVRRRKHR</sequence>
<feature type="compositionally biased region" description="Polar residues" evidence="1">
    <location>
        <begin position="1"/>
        <end position="12"/>
    </location>
</feature>
<dbReference type="AlphaFoldDB" id="A0A8J8NDB4"/>
<evidence type="ECO:0000313" key="3">
    <source>
        <dbReference type="Proteomes" id="UP000785679"/>
    </source>
</evidence>
<keyword evidence="3" id="KW-1185">Reference proteome</keyword>
<comment type="caution">
    <text evidence="2">The sequence shown here is derived from an EMBL/GenBank/DDBJ whole genome shotgun (WGS) entry which is preliminary data.</text>
</comment>
<organism evidence="2 3">
    <name type="scientific">Halteria grandinella</name>
    <dbReference type="NCBI Taxonomy" id="5974"/>
    <lineage>
        <taxon>Eukaryota</taxon>
        <taxon>Sar</taxon>
        <taxon>Alveolata</taxon>
        <taxon>Ciliophora</taxon>
        <taxon>Intramacronucleata</taxon>
        <taxon>Spirotrichea</taxon>
        <taxon>Stichotrichia</taxon>
        <taxon>Sporadotrichida</taxon>
        <taxon>Halteriidae</taxon>
        <taxon>Halteria</taxon>
    </lineage>
</organism>
<accession>A0A8J8NDB4</accession>
<name>A0A8J8NDB4_HALGN</name>
<dbReference type="Proteomes" id="UP000785679">
    <property type="component" value="Unassembled WGS sequence"/>
</dbReference>
<feature type="region of interest" description="Disordered" evidence="1">
    <location>
        <begin position="1"/>
        <end position="28"/>
    </location>
</feature>
<reference evidence="2" key="1">
    <citation type="submission" date="2019-06" db="EMBL/GenBank/DDBJ databases">
        <authorList>
            <person name="Zheng W."/>
        </authorList>
    </citation>
    <scope>NUCLEOTIDE SEQUENCE</scope>
    <source>
        <strain evidence="2">QDHG01</strain>
    </source>
</reference>
<dbReference type="EMBL" id="RRYP01020812">
    <property type="protein sequence ID" value="TNV72822.1"/>
    <property type="molecule type" value="Genomic_DNA"/>
</dbReference>